<comment type="caution">
    <text evidence="1">The sequence shown here is derived from an EMBL/GenBank/DDBJ whole genome shotgun (WGS) entry which is preliminary data.</text>
</comment>
<keyword evidence="2" id="KW-1185">Reference proteome</keyword>
<accession>A0A9P4PF74</accession>
<evidence type="ECO:0000313" key="1">
    <source>
        <dbReference type="EMBL" id="KAF2442905.1"/>
    </source>
</evidence>
<evidence type="ECO:0000313" key="2">
    <source>
        <dbReference type="Proteomes" id="UP000799764"/>
    </source>
</evidence>
<reference evidence="1" key="1">
    <citation type="journal article" date="2020" name="Stud. Mycol.">
        <title>101 Dothideomycetes genomes: a test case for predicting lifestyles and emergence of pathogens.</title>
        <authorList>
            <person name="Haridas S."/>
            <person name="Albert R."/>
            <person name="Binder M."/>
            <person name="Bloem J."/>
            <person name="Labutti K."/>
            <person name="Salamov A."/>
            <person name="Andreopoulos B."/>
            <person name="Baker S."/>
            <person name="Barry K."/>
            <person name="Bills G."/>
            <person name="Bluhm B."/>
            <person name="Cannon C."/>
            <person name="Castanera R."/>
            <person name="Culley D."/>
            <person name="Daum C."/>
            <person name="Ezra D."/>
            <person name="Gonzalez J."/>
            <person name="Henrissat B."/>
            <person name="Kuo A."/>
            <person name="Liang C."/>
            <person name="Lipzen A."/>
            <person name="Lutzoni F."/>
            <person name="Magnuson J."/>
            <person name="Mondo S."/>
            <person name="Nolan M."/>
            <person name="Ohm R."/>
            <person name="Pangilinan J."/>
            <person name="Park H.-J."/>
            <person name="Ramirez L."/>
            <person name="Alfaro M."/>
            <person name="Sun H."/>
            <person name="Tritt A."/>
            <person name="Yoshinaga Y."/>
            <person name="Zwiers L.-H."/>
            <person name="Turgeon B."/>
            <person name="Goodwin S."/>
            <person name="Spatafora J."/>
            <person name="Crous P."/>
            <person name="Grigoriev I."/>
        </authorList>
    </citation>
    <scope>NUCLEOTIDE SEQUENCE</scope>
    <source>
        <strain evidence="1">CBS 690.94</strain>
    </source>
</reference>
<gene>
    <name evidence="1" type="ORF">P171DRAFT_486874</name>
</gene>
<name>A0A9P4PF74_9PLEO</name>
<proteinExistence type="predicted"/>
<protein>
    <submittedName>
        <fullName evidence="1">Uncharacterized protein</fullName>
    </submittedName>
</protein>
<dbReference type="Proteomes" id="UP000799764">
    <property type="component" value="Unassembled WGS sequence"/>
</dbReference>
<dbReference type="AlphaFoldDB" id="A0A9P4PF74"/>
<organism evidence="1 2">
    <name type="scientific">Karstenula rhodostoma CBS 690.94</name>
    <dbReference type="NCBI Taxonomy" id="1392251"/>
    <lineage>
        <taxon>Eukaryota</taxon>
        <taxon>Fungi</taxon>
        <taxon>Dikarya</taxon>
        <taxon>Ascomycota</taxon>
        <taxon>Pezizomycotina</taxon>
        <taxon>Dothideomycetes</taxon>
        <taxon>Pleosporomycetidae</taxon>
        <taxon>Pleosporales</taxon>
        <taxon>Massarineae</taxon>
        <taxon>Didymosphaeriaceae</taxon>
        <taxon>Karstenula</taxon>
    </lineage>
</organism>
<dbReference type="EMBL" id="MU001503">
    <property type="protein sequence ID" value="KAF2442905.1"/>
    <property type="molecule type" value="Genomic_DNA"/>
</dbReference>
<sequence length="204" mass="23241">MRNLNDDGALSSGPREMKERWDPLSADTDGAFQVPLNAQAHHNLMPSFLFPLLFSSLLLSSPLLSSPLLFTPLYTPSTFFLDRLTIRFRLPQSRLRYALHANWANPVFDYLRRRPYHPTPHPRAASNSFCSGQLQFSEWVQIALCVGLIDKVLKLGPVRFKCLNQAPFDRIIARHVTATQLLRFLVQLLCIVELHNIFVDQASA</sequence>